<feature type="compositionally biased region" description="Polar residues" evidence="1">
    <location>
        <begin position="204"/>
        <end position="221"/>
    </location>
</feature>
<comment type="caution">
    <text evidence="3">The sequence shown here is derived from an EMBL/GenBank/DDBJ whole genome shotgun (WGS) entry which is preliminary data.</text>
</comment>
<dbReference type="EMBL" id="WNWS01000114">
    <property type="protein sequence ID" value="KAE9979675.1"/>
    <property type="molecule type" value="Genomic_DNA"/>
</dbReference>
<evidence type="ECO:0000313" key="3">
    <source>
        <dbReference type="EMBL" id="KAE9967604.1"/>
    </source>
</evidence>
<organism evidence="3 6">
    <name type="scientific">Venturia inaequalis</name>
    <name type="common">Apple scab fungus</name>
    <dbReference type="NCBI Taxonomy" id="5025"/>
    <lineage>
        <taxon>Eukaryota</taxon>
        <taxon>Fungi</taxon>
        <taxon>Dikarya</taxon>
        <taxon>Ascomycota</taxon>
        <taxon>Pezizomycotina</taxon>
        <taxon>Dothideomycetes</taxon>
        <taxon>Pleosporomycetidae</taxon>
        <taxon>Venturiales</taxon>
        <taxon>Venturiaceae</taxon>
        <taxon>Venturia</taxon>
    </lineage>
</organism>
<dbReference type="AlphaFoldDB" id="A0A8H3UCI3"/>
<dbReference type="EMBL" id="WNWR01000893">
    <property type="protein sequence ID" value="KAE9967604.1"/>
    <property type="molecule type" value="Genomic_DNA"/>
</dbReference>
<dbReference type="Proteomes" id="UP000490939">
    <property type="component" value="Unassembled WGS sequence"/>
</dbReference>
<feature type="region of interest" description="Disordered" evidence="1">
    <location>
        <begin position="204"/>
        <end position="224"/>
    </location>
</feature>
<evidence type="ECO:0000313" key="5">
    <source>
        <dbReference type="Proteomes" id="UP000447873"/>
    </source>
</evidence>
<dbReference type="OrthoDB" id="10395506at2759"/>
<evidence type="ECO:0000313" key="4">
    <source>
        <dbReference type="EMBL" id="KAE9979675.1"/>
    </source>
</evidence>
<dbReference type="Proteomes" id="UP000447873">
    <property type="component" value="Unassembled WGS sequence"/>
</dbReference>
<proteinExistence type="predicted"/>
<sequence length="265" mass="29284">MEVELSNWEVLMLAGPVLGNMLIWLLTLWIWNPDDIPQTPRQPQPRQNGPERIPIRHNKSGTALSDFVRAMREEDAEPPRTASTLTPGIPTRIRIPSPKPFIHTPLFPLSAPLSGELVVTPRSPHFGTFARQMNTPIDTTISASPHATALPFPPFKIEHEDRKEGTSPRSDLSLPSYPGLIDEANTIPLPQSPLIEAKFQPHTKSAISPPQNFHDNMTHPGSSRRVRFTPRTRVVSTGAQLFPVDEEDPLSPDVDSLALSVGPAI</sequence>
<evidence type="ECO:0000256" key="2">
    <source>
        <dbReference type="SAM" id="Phobius"/>
    </source>
</evidence>
<feature type="compositionally biased region" description="Low complexity" evidence="1">
    <location>
        <begin position="37"/>
        <end position="47"/>
    </location>
</feature>
<reference evidence="3 6" key="1">
    <citation type="submission" date="2019-07" db="EMBL/GenBank/DDBJ databases">
        <title>Venturia inaequalis Genome Resource.</title>
        <authorList>
            <person name="Lichtner F.J."/>
        </authorList>
    </citation>
    <scope>NUCLEOTIDE SEQUENCE [LARGE SCALE GENOMIC DNA]</scope>
    <source>
        <strain evidence="4 5">120213</strain>
        <strain evidence="3 6">DMI_063113</strain>
    </source>
</reference>
<feature type="region of interest" description="Disordered" evidence="1">
    <location>
        <begin position="37"/>
        <end position="59"/>
    </location>
</feature>
<feature type="transmembrane region" description="Helical" evidence="2">
    <location>
        <begin position="12"/>
        <end position="31"/>
    </location>
</feature>
<name>A0A8H3UCI3_VENIN</name>
<evidence type="ECO:0000256" key="1">
    <source>
        <dbReference type="SAM" id="MobiDB-lite"/>
    </source>
</evidence>
<keyword evidence="2" id="KW-1133">Transmembrane helix</keyword>
<keyword evidence="6" id="KW-1185">Reference proteome</keyword>
<keyword evidence="2" id="KW-0472">Membrane</keyword>
<evidence type="ECO:0000313" key="6">
    <source>
        <dbReference type="Proteomes" id="UP000490939"/>
    </source>
</evidence>
<keyword evidence="2" id="KW-0812">Transmembrane</keyword>
<gene>
    <name evidence="3" type="ORF">EG327_011380</name>
    <name evidence="4" type="ORF">EG328_000725</name>
</gene>
<protein>
    <submittedName>
        <fullName evidence="3">Uncharacterized protein</fullName>
    </submittedName>
</protein>
<accession>A0A8H3UCI3</accession>